<keyword evidence="2" id="KW-1185">Reference proteome</keyword>
<evidence type="ECO:0000313" key="1">
    <source>
        <dbReference type="EMBL" id="KAJ5114121.1"/>
    </source>
</evidence>
<dbReference type="EMBL" id="JAPQKH010000002">
    <property type="protein sequence ID" value="KAJ5114121.1"/>
    <property type="molecule type" value="Genomic_DNA"/>
</dbReference>
<reference evidence="1" key="2">
    <citation type="journal article" date="2023" name="IMA Fungus">
        <title>Comparative genomic study of the Penicillium genus elucidates a diverse pangenome and 15 lateral gene transfer events.</title>
        <authorList>
            <person name="Petersen C."/>
            <person name="Sorensen T."/>
            <person name="Nielsen M.R."/>
            <person name="Sondergaard T.E."/>
            <person name="Sorensen J.L."/>
            <person name="Fitzpatrick D.A."/>
            <person name="Frisvad J.C."/>
            <person name="Nielsen K.L."/>
        </authorList>
    </citation>
    <scope>NUCLEOTIDE SEQUENCE</scope>
    <source>
        <strain evidence="1">IBT 30069</strain>
    </source>
</reference>
<protein>
    <submittedName>
        <fullName evidence="1">Uncharacterized protein</fullName>
    </submittedName>
</protein>
<comment type="caution">
    <text evidence="1">The sequence shown here is derived from an EMBL/GenBank/DDBJ whole genome shotgun (WGS) entry which is preliminary data.</text>
</comment>
<dbReference type="AlphaFoldDB" id="A0A9W9KQG6"/>
<dbReference type="OrthoDB" id="4350068at2759"/>
<organism evidence="1 2">
    <name type="scientific">Penicillium angulare</name>
    <dbReference type="NCBI Taxonomy" id="116970"/>
    <lineage>
        <taxon>Eukaryota</taxon>
        <taxon>Fungi</taxon>
        <taxon>Dikarya</taxon>
        <taxon>Ascomycota</taxon>
        <taxon>Pezizomycotina</taxon>
        <taxon>Eurotiomycetes</taxon>
        <taxon>Eurotiomycetidae</taxon>
        <taxon>Eurotiales</taxon>
        <taxon>Aspergillaceae</taxon>
        <taxon>Penicillium</taxon>
    </lineage>
</organism>
<gene>
    <name evidence="1" type="ORF">N7456_002655</name>
</gene>
<reference evidence="1" key="1">
    <citation type="submission" date="2022-11" db="EMBL/GenBank/DDBJ databases">
        <authorList>
            <person name="Petersen C."/>
        </authorList>
    </citation>
    <scope>NUCLEOTIDE SEQUENCE</scope>
    <source>
        <strain evidence="1">IBT 30069</strain>
    </source>
</reference>
<sequence>MTIIFLRFSQSPTPAEDFALVTETLQEINSNLSETARTEDTITLSSEDEDVSIFGDIFEKWLHSEPPVIKTYRVLADSSCPPSAS</sequence>
<accession>A0A9W9KQG6</accession>
<evidence type="ECO:0000313" key="2">
    <source>
        <dbReference type="Proteomes" id="UP001149165"/>
    </source>
</evidence>
<dbReference type="Proteomes" id="UP001149165">
    <property type="component" value="Unassembled WGS sequence"/>
</dbReference>
<name>A0A9W9KQG6_9EURO</name>
<proteinExistence type="predicted"/>